<keyword evidence="2" id="KW-0479">Metal-binding</keyword>
<name>A0A6J4VJP2_9BACT</name>
<comment type="similarity">
    <text evidence="1">Belongs to the HpcH/HpaI aldolase family.</text>
</comment>
<dbReference type="GO" id="GO:0046872">
    <property type="term" value="F:metal ion binding"/>
    <property type="evidence" value="ECO:0007669"/>
    <property type="project" value="UniProtKB-KW"/>
</dbReference>
<dbReference type="PANTHER" id="PTHR30502">
    <property type="entry name" value="2-KETO-3-DEOXY-L-RHAMNONATE ALDOLASE"/>
    <property type="match status" value="1"/>
</dbReference>
<evidence type="ECO:0000259" key="4">
    <source>
        <dbReference type="Pfam" id="PF03328"/>
    </source>
</evidence>
<reference evidence="5" key="1">
    <citation type="submission" date="2020-02" db="EMBL/GenBank/DDBJ databases">
        <authorList>
            <person name="Meier V. D."/>
        </authorList>
    </citation>
    <scope>NUCLEOTIDE SEQUENCE</scope>
    <source>
        <strain evidence="5">AVDCRST_MAG18</strain>
    </source>
</reference>
<evidence type="ECO:0000313" key="5">
    <source>
        <dbReference type="EMBL" id="CAA9581217.1"/>
    </source>
</evidence>
<accession>A0A6J4VJP2</accession>
<gene>
    <name evidence="5" type="ORF">AVDCRST_MAG18-3161</name>
</gene>
<dbReference type="InterPro" id="IPR015813">
    <property type="entry name" value="Pyrv/PenolPyrv_kinase-like_dom"/>
</dbReference>
<dbReference type="InterPro" id="IPR050251">
    <property type="entry name" value="HpcH-HpaI_aldolase"/>
</dbReference>
<sequence>MIFEFNTTGIARIAAAAGAEFVIFDMEHTGWGIDTIRTLIATARGADIVPLVRVPATQYHLLSGPLDAGADGLMIPMVESEEQAHLIARSVKYPPVGGRGAAFGVAHDDFGLEGGTSAEKMVRANEEGLIIAQIETAAGIENVERIAAVEGIDVLWIGHNDLTNSMGIPGQFDHPDYHAAVERVLAACRANGKAAGMMPTTPELARDLLTQGFRILAYSGDIWIYQQALREGLAAIRGS</sequence>
<dbReference type="GO" id="GO:0016832">
    <property type="term" value="F:aldehyde-lyase activity"/>
    <property type="evidence" value="ECO:0007669"/>
    <property type="project" value="TreeGrafter"/>
</dbReference>
<feature type="domain" description="HpcH/HpaI aldolase/citrate lyase" evidence="4">
    <location>
        <begin position="9"/>
        <end position="218"/>
    </location>
</feature>
<dbReference type="AlphaFoldDB" id="A0A6J4VJP2"/>
<keyword evidence="3" id="KW-0456">Lyase</keyword>
<dbReference type="InterPro" id="IPR040442">
    <property type="entry name" value="Pyrv_kinase-like_dom_sf"/>
</dbReference>
<dbReference type="Pfam" id="PF03328">
    <property type="entry name" value="HpcH_HpaI"/>
    <property type="match status" value="1"/>
</dbReference>
<dbReference type="InterPro" id="IPR005000">
    <property type="entry name" value="Aldolase/citrate-lyase_domain"/>
</dbReference>
<evidence type="ECO:0000256" key="2">
    <source>
        <dbReference type="ARBA" id="ARBA00022723"/>
    </source>
</evidence>
<dbReference type="EMBL" id="CADCWN010000238">
    <property type="protein sequence ID" value="CAA9581217.1"/>
    <property type="molecule type" value="Genomic_DNA"/>
</dbReference>
<evidence type="ECO:0000256" key="3">
    <source>
        <dbReference type="ARBA" id="ARBA00023239"/>
    </source>
</evidence>
<dbReference type="Gene3D" id="3.20.20.60">
    <property type="entry name" value="Phosphoenolpyruvate-binding domains"/>
    <property type="match status" value="1"/>
</dbReference>
<dbReference type="SUPFAM" id="SSF51621">
    <property type="entry name" value="Phosphoenolpyruvate/pyruvate domain"/>
    <property type="match status" value="1"/>
</dbReference>
<evidence type="ECO:0000256" key="1">
    <source>
        <dbReference type="ARBA" id="ARBA00005568"/>
    </source>
</evidence>
<organism evidence="5">
    <name type="scientific">uncultured Thermomicrobiales bacterium</name>
    <dbReference type="NCBI Taxonomy" id="1645740"/>
    <lineage>
        <taxon>Bacteria</taxon>
        <taxon>Pseudomonadati</taxon>
        <taxon>Thermomicrobiota</taxon>
        <taxon>Thermomicrobia</taxon>
        <taxon>Thermomicrobiales</taxon>
        <taxon>environmental samples</taxon>
    </lineage>
</organism>
<proteinExistence type="inferred from homology"/>
<dbReference type="PANTHER" id="PTHR30502:SF0">
    <property type="entry name" value="PHOSPHOENOLPYRUVATE CARBOXYLASE FAMILY PROTEIN"/>
    <property type="match status" value="1"/>
</dbReference>
<dbReference type="GO" id="GO:0005737">
    <property type="term" value="C:cytoplasm"/>
    <property type="evidence" value="ECO:0007669"/>
    <property type="project" value="TreeGrafter"/>
</dbReference>
<protein>
    <recommendedName>
        <fullName evidence="4">HpcH/HpaI aldolase/citrate lyase domain-containing protein</fullName>
    </recommendedName>
</protein>